<feature type="binding site" evidence="7">
    <location>
        <position position="129"/>
    </location>
    <ligand>
        <name>[2Fe-2S] cluster</name>
        <dbReference type="ChEBI" id="CHEBI:190135"/>
    </ligand>
</feature>
<keyword evidence="9" id="KW-1185">Reference proteome</keyword>
<keyword evidence="2 7" id="KW-0001">2Fe-2S</keyword>
<evidence type="ECO:0000256" key="5">
    <source>
        <dbReference type="ARBA" id="ARBA00023014"/>
    </source>
</evidence>
<dbReference type="NCBIfam" id="NF004638">
    <property type="entry name" value="PRK05988.1"/>
    <property type="match status" value="1"/>
</dbReference>
<evidence type="ECO:0000256" key="7">
    <source>
        <dbReference type="PIRSR" id="PIRSR000216-1"/>
    </source>
</evidence>
<dbReference type="Proteomes" id="UP000324252">
    <property type="component" value="Unassembled WGS sequence"/>
</dbReference>
<dbReference type="Pfam" id="PF01257">
    <property type="entry name" value="2Fe-2S_thioredx"/>
    <property type="match status" value="1"/>
</dbReference>
<dbReference type="PIRSF" id="PIRSF000216">
    <property type="entry name" value="NADH_DH_24kDa"/>
    <property type="match status" value="1"/>
</dbReference>
<dbReference type="PROSITE" id="PS01099">
    <property type="entry name" value="COMPLEX1_24K"/>
    <property type="match status" value="1"/>
</dbReference>
<proteinExistence type="inferred from homology"/>
<dbReference type="AlphaFoldDB" id="A0A1H0IDZ0"/>
<accession>A0A1H0IDZ0</accession>
<dbReference type="RefSeq" id="WP_149788563.1">
    <property type="nucleotide sequence ID" value="NZ_FNIO01000004.1"/>
</dbReference>
<organism evidence="8 9">
    <name type="scientific">Lutimaribacter pacificus</name>
    <dbReference type="NCBI Taxonomy" id="391948"/>
    <lineage>
        <taxon>Bacteria</taxon>
        <taxon>Pseudomonadati</taxon>
        <taxon>Pseudomonadota</taxon>
        <taxon>Alphaproteobacteria</taxon>
        <taxon>Rhodobacterales</taxon>
        <taxon>Roseobacteraceae</taxon>
        <taxon>Lutimaribacter</taxon>
    </lineage>
</organism>
<dbReference type="GO" id="GO:0046872">
    <property type="term" value="F:metal ion binding"/>
    <property type="evidence" value="ECO:0007669"/>
    <property type="project" value="UniProtKB-KW"/>
</dbReference>
<evidence type="ECO:0000313" key="8">
    <source>
        <dbReference type="EMBL" id="SHK23083.1"/>
    </source>
</evidence>
<evidence type="ECO:0000256" key="4">
    <source>
        <dbReference type="ARBA" id="ARBA00023004"/>
    </source>
</evidence>
<feature type="binding site" evidence="7">
    <location>
        <position position="88"/>
    </location>
    <ligand>
        <name>[2Fe-2S] cluster</name>
        <dbReference type="ChEBI" id="CHEBI:190135"/>
    </ligand>
</feature>
<dbReference type="GO" id="GO:0016491">
    <property type="term" value="F:oxidoreductase activity"/>
    <property type="evidence" value="ECO:0007669"/>
    <property type="project" value="InterPro"/>
</dbReference>
<evidence type="ECO:0000256" key="6">
    <source>
        <dbReference type="ARBA" id="ARBA00034078"/>
    </source>
</evidence>
<evidence type="ECO:0000256" key="3">
    <source>
        <dbReference type="ARBA" id="ARBA00022723"/>
    </source>
</evidence>
<gene>
    <name evidence="8" type="ORF">SAMN05444142_10430</name>
</gene>
<dbReference type="InterPro" id="IPR036249">
    <property type="entry name" value="Thioredoxin-like_sf"/>
</dbReference>
<dbReference type="Gene3D" id="1.10.10.1590">
    <property type="entry name" value="NADH-quinone oxidoreductase subunit E"/>
    <property type="match status" value="1"/>
</dbReference>
<comment type="similarity">
    <text evidence="1">Belongs to the complex I 24 kDa subunit family.</text>
</comment>
<keyword evidence="3 7" id="KW-0479">Metal-binding</keyword>
<evidence type="ECO:0000313" key="9">
    <source>
        <dbReference type="Proteomes" id="UP000324252"/>
    </source>
</evidence>
<evidence type="ECO:0000256" key="1">
    <source>
        <dbReference type="ARBA" id="ARBA00010643"/>
    </source>
</evidence>
<feature type="binding site" evidence="7">
    <location>
        <position position="133"/>
    </location>
    <ligand>
        <name>[2Fe-2S] cluster</name>
        <dbReference type="ChEBI" id="CHEBI:190135"/>
    </ligand>
</feature>
<comment type="cofactor">
    <cofactor evidence="7">
        <name>[2Fe-2S] cluster</name>
        <dbReference type="ChEBI" id="CHEBI:190135"/>
    </cofactor>
    <text evidence="7">Binds 1 [2Fe-2S] cluster.</text>
</comment>
<keyword evidence="5 7" id="KW-0411">Iron-sulfur</keyword>
<feature type="binding site" evidence="7">
    <location>
        <position position="93"/>
    </location>
    <ligand>
        <name>[2Fe-2S] cluster</name>
        <dbReference type="ChEBI" id="CHEBI:190135"/>
    </ligand>
</feature>
<dbReference type="InterPro" id="IPR041921">
    <property type="entry name" value="NuoE_N"/>
</dbReference>
<dbReference type="OrthoDB" id="9807941at2"/>
<protein>
    <submittedName>
        <fullName evidence="8">Formate dehydrogenase gamma subunit</fullName>
    </submittedName>
</protein>
<dbReference type="SUPFAM" id="SSF52833">
    <property type="entry name" value="Thioredoxin-like"/>
    <property type="match status" value="1"/>
</dbReference>
<dbReference type="Gene3D" id="3.40.30.10">
    <property type="entry name" value="Glutaredoxin"/>
    <property type="match status" value="1"/>
</dbReference>
<dbReference type="CDD" id="cd03081">
    <property type="entry name" value="TRX_Fd_NuoE_FDH_gamma"/>
    <property type="match status" value="1"/>
</dbReference>
<evidence type="ECO:0000256" key="2">
    <source>
        <dbReference type="ARBA" id="ARBA00022714"/>
    </source>
</evidence>
<dbReference type="PANTHER" id="PTHR43342:SF1">
    <property type="entry name" value="BIFURCATING [FEFE] HYDROGENASE GAMMA SUBUNIT"/>
    <property type="match status" value="1"/>
</dbReference>
<reference evidence="8 9" key="1">
    <citation type="submission" date="2016-11" db="EMBL/GenBank/DDBJ databases">
        <authorList>
            <person name="Varghese N."/>
            <person name="Submissions S."/>
        </authorList>
    </citation>
    <scope>NUCLEOTIDE SEQUENCE [LARGE SCALE GENOMIC DNA]</scope>
    <source>
        <strain evidence="8 9">DSM 29620</strain>
    </source>
</reference>
<dbReference type="PANTHER" id="PTHR43342">
    <property type="entry name" value="NADH-QUINONE OXIDOREDUCTASE, E SUBUNIT"/>
    <property type="match status" value="1"/>
</dbReference>
<dbReference type="InterPro" id="IPR028431">
    <property type="entry name" value="NADP_DH_HndA-like"/>
</dbReference>
<dbReference type="EMBL" id="FQZZ01000004">
    <property type="protein sequence ID" value="SHK23083.1"/>
    <property type="molecule type" value="Genomic_DNA"/>
</dbReference>
<dbReference type="InterPro" id="IPR002023">
    <property type="entry name" value="NuoE-like"/>
</dbReference>
<dbReference type="GO" id="GO:0051537">
    <property type="term" value="F:2 iron, 2 sulfur cluster binding"/>
    <property type="evidence" value="ECO:0007669"/>
    <property type="project" value="UniProtKB-KW"/>
</dbReference>
<name>A0A1H0IDZ0_9RHOB</name>
<keyword evidence="4 7" id="KW-0408">Iron</keyword>
<sequence length="163" mass="17069">MRQTAAATVPQPALEDSATRILSSLGGLEGPLLPILHALQAEFGFVPQQAVPLIADHLNISRAEVAGVISFYHDFRAAPAGRHVVRVCRAEACQSMGANDLAARLQEKLGIGWGETTPDGAVTLEPVYCLGLCACGPAVQVDGALMGRADIARIEDILSEAAE</sequence>
<comment type="cofactor">
    <cofactor evidence="6">
        <name>[2Fe-2S] cluster</name>
        <dbReference type="ChEBI" id="CHEBI:190135"/>
    </cofactor>
</comment>